<evidence type="ECO:0000313" key="3">
    <source>
        <dbReference type="Proteomes" id="UP001152747"/>
    </source>
</evidence>
<dbReference type="AlphaFoldDB" id="A0A9P1MXD5"/>
<name>A0A9P1MXD5_9PELO</name>
<sequence>MIPLERLTLNPPSKLSWFDIPYKFREIIIDKMDAVTRCLFSRCSKICNDEANKSKFYIYGLSVTYGSMYGSSYRRLLEVMYDESGNGYRLEFINGKTSQTIVVCKCLKAGKMEAYLDNS</sequence>
<accession>A0A9P1MXD5</accession>
<keyword evidence="3" id="KW-1185">Reference proteome</keyword>
<evidence type="ECO:0000313" key="2">
    <source>
        <dbReference type="EMBL" id="CAI5440290.1"/>
    </source>
</evidence>
<dbReference type="Proteomes" id="UP001152747">
    <property type="component" value="Unassembled WGS sequence"/>
</dbReference>
<reference evidence="2" key="1">
    <citation type="submission" date="2022-11" db="EMBL/GenBank/DDBJ databases">
        <authorList>
            <person name="Kikuchi T."/>
        </authorList>
    </citation>
    <scope>NUCLEOTIDE SEQUENCE</scope>
    <source>
        <strain evidence="2">PS1010</strain>
    </source>
</reference>
<comment type="caution">
    <text evidence="2">The sequence shown here is derived from an EMBL/GenBank/DDBJ whole genome shotgun (WGS) entry which is preliminary data.</text>
</comment>
<dbReference type="InterPro" id="IPR001810">
    <property type="entry name" value="F-box_dom"/>
</dbReference>
<dbReference type="Pfam" id="PF00646">
    <property type="entry name" value="F-box"/>
    <property type="match status" value="1"/>
</dbReference>
<protein>
    <recommendedName>
        <fullName evidence="1">F-box domain-containing protein</fullName>
    </recommendedName>
</protein>
<feature type="domain" description="F-box" evidence="1">
    <location>
        <begin position="17"/>
        <end position="58"/>
    </location>
</feature>
<dbReference type="EMBL" id="CANHGI010000001">
    <property type="protein sequence ID" value="CAI5440290.1"/>
    <property type="molecule type" value="Genomic_DNA"/>
</dbReference>
<gene>
    <name evidence="2" type="ORF">CAMP_LOCUS2927</name>
</gene>
<proteinExistence type="predicted"/>
<organism evidence="2 3">
    <name type="scientific">Caenorhabditis angaria</name>
    <dbReference type="NCBI Taxonomy" id="860376"/>
    <lineage>
        <taxon>Eukaryota</taxon>
        <taxon>Metazoa</taxon>
        <taxon>Ecdysozoa</taxon>
        <taxon>Nematoda</taxon>
        <taxon>Chromadorea</taxon>
        <taxon>Rhabditida</taxon>
        <taxon>Rhabditina</taxon>
        <taxon>Rhabditomorpha</taxon>
        <taxon>Rhabditoidea</taxon>
        <taxon>Rhabditidae</taxon>
        <taxon>Peloderinae</taxon>
        <taxon>Caenorhabditis</taxon>
    </lineage>
</organism>
<evidence type="ECO:0000259" key="1">
    <source>
        <dbReference type="Pfam" id="PF00646"/>
    </source>
</evidence>